<proteinExistence type="predicted"/>
<organism evidence="2 3">
    <name type="scientific">Moritella marina ATCC 15381</name>
    <dbReference type="NCBI Taxonomy" id="1202962"/>
    <lineage>
        <taxon>Bacteria</taxon>
        <taxon>Pseudomonadati</taxon>
        <taxon>Pseudomonadota</taxon>
        <taxon>Gammaproteobacteria</taxon>
        <taxon>Alteromonadales</taxon>
        <taxon>Moritellaceae</taxon>
        <taxon>Moritella</taxon>
    </lineage>
</organism>
<dbReference type="KEGG" id="mmaa:FR932_07210"/>
<feature type="transmembrane region" description="Helical" evidence="1">
    <location>
        <begin position="65"/>
        <end position="98"/>
    </location>
</feature>
<reference evidence="2 3" key="1">
    <citation type="submission" date="2019-09" db="EMBL/GenBank/DDBJ databases">
        <title>Hybrid Assembly of the complete Genome of the Deep-Sea Bacterium Moritella marina from long Nanopore and Illumina reads.</title>
        <authorList>
            <person name="Magin S."/>
            <person name="Georgoulis A."/>
            <person name="Papadimitriou K."/>
            <person name="Iliakis G."/>
            <person name="Vorgias C.E."/>
        </authorList>
    </citation>
    <scope>NUCLEOTIDE SEQUENCE [LARGE SCALE GENOMIC DNA]</scope>
    <source>
        <strain evidence="2 3">MP-1</strain>
    </source>
</reference>
<dbReference type="Pfam" id="PF11911">
    <property type="entry name" value="DUF3429"/>
    <property type="match status" value="1"/>
</dbReference>
<dbReference type="RefSeq" id="WP_019440129.1">
    <property type="nucleotide sequence ID" value="NZ_ALOE01000006.1"/>
</dbReference>
<keyword evidence="1" id="KW-0472">Membrane</keyword>
<feature type="transmembrane region" description="Helical" evidence="1">
    <location>
        <begin position="35"/>
        <end position="53"/>
    </location>
</feature>
<feature type="transmembrane region" description="Helical" evidence="1">
    <location>
        <begin position="119"/>
        <end position="136"/>
    </location>
</feature>
<evidence type="ECO:0000256" key="1">
    <source>
        <dbReference type="SAM" id="Phobius"/>
    </source>
</evidence>
<name>A0A5J6WI34_MORMI</name>
<protein>
    <submittedName>
        <fullName evidence="2">DUF3429 domain-containing protein</fullName>
    </submittedName>
</protein>
<dbReference type="InterPro" id="IPR021836">
    <property type="entry name" value="DUF3429"/>
</dbReference>
<feature type="transmembrane region" description="Helical" evidence="1">
    <location>
        <begin position="6"/>
        <end position="23"/>
    </location>
</feature>
<accession>A0A5J6WI34</accession>
<dbReference type="OrthoDB" id="8591832at2"/>
<keyword evidence="1" id="KW-0812">Transmembrane</keyword>
<dbReference type="Proteomes" id="UP000327424">
    <property type="component" value="Chromosome"/>
</dbReference>
<gene>
    <name evidence="2" type="ORF">FR932_07210</name>
</gene>
<evidence type="ECO:0000313" key="3">
    <source>
        <dbReference type="Proteomes" id="UP000327424"/>
    </source>
</evidence>
<dbReference type="AlphaFoldDB" id="A0A5J6WI34"/>
<evidence type="ECO:0000313" key="2">
    <source>
        <dbReference type="EMBL" id="QFI37647.1"/>
    </source>
</evidence>
<keyword evidence="3" id="KW-1185">Reference proteome</keyword>
<keyword evidence="1" id="KW-1133">Transmembrane helix</keyword>
<sequence length="138" mass="15965">MRTSQTLGYMGLIPFIAILYVSINNMGLPLDAKQVFIAYSAIILSFVAGTLWQTSEERKHDRRKIVSNIFCLFAFLSLLVNQHLALMILVVNYILLFLYESKLAKLNQGHDRNIAYMTMRLRLTSIIVLLHGYAYYLW</sequence>
<dbReference type="EMBL" id="CP044399">
    <property type="protein sequence ID" value="QFI37647.1"/>
    <property type="molecule type" value="Genomic_DNA"/>
</dbReference>